<proteinExistence type="predicted"/>
<reference evidence="1" key="1">
    <citation type="journal article" date="2021" name="Nat. Commun.">
        <title>Genetic determinants of endophytism in the Arabidopsis root mycobiome.</title>
        <authorList>
            <person name="Mesny F."/>
            <person name="Miyauchi S."/>
            <person name="Thiergart T."/>
            <person name="Pickel B."/>
            <person name="Atanasova L."/>
            <person name="Karlsson M."/>
            <person name="Huettel B."/>
            <person name="Barry K.W."/>
            <person name="Haridas S."/>
            <person name="Chen C."/>
            <person name="Bauer D."/>
            <person name="Andreopoulos W."/>
            <person name="Pangilinan J."/>
            <person name="LaButti K."/>
            <person name="Riley R."/>
            <person name="Lipzen A."/>
            <person name="Clum A."/>
            <person name="Drula E."/>
            <person name="Henrissat B."/>
            <person name="Kohler A."/>
            <person name="Grigoriev I.V."/>
            <person name="Martin F.M."/>
            <person name="Hacquard S."/>
        </authorList>
    </citation>
    <scope>NUCLEOTIDE SEQUENCE</scope>
    <source>
        <strain evidence="1">MPI-CAGE-CH-0235</strain>
    </source>
</reference>
<evidence type="ECO:0000313" key="1">
    <source>
        <dbReference type="EMBL" id="KAH7308489.1"/>
    </source>
</evidence>
<name>A0A8K0SG90_9HYPO</name>
<gene>
    <name evidence="1" type="ORF">B0I35DRAFT_483047</name>
</gene>
<comment type="caution">
    <text evidence="1">The sequence shown here is derived from an EMBL/GenBank/DDBJ whole genome shotgun (WGS) entry which is preliminary data.</text>
</comment>
<organism evidence="1 2">
    <name type="scientific">Stachybotrys elegans</name>
    <dbReference type="NCBI Taxonomy" id="80388"/>
    <lineage>
        <taxon>Eukaryota</taxon>
        <taxon>Fungi</taxon>
        <taxon>Dikarya</taxon>
        <taxon>Ascomycota</taxon>
        <taxon>Pezizomycotina</taxon>
        <taxon>Sordariomycetes</taxon>
        <taxon>Hypocreomycetidae</taxon>
        <taxon>Hypocreales</taxon>
        <taxon>Stachybotryaceae</taxon>
        <taxon>Stachybotrys</taxon>
    </lineage>
</organism>
<evidence type="ECO:0000313" key="2">
    <source>
        <dbReference type="Proteomes" id="UP000813444"/>
    </source>
</evidence>
<protein>
    <submittedName>
        <fullName evidence="1">Uncharacterized protein</fullName>
    </submittedName>
</protein>
<sequence>MRASFRFLFTQRRFVDNLQRLDDPYRLFRSQRNWKQAILVQIHHAQIQSFTGIFTSLEKDTEGSSNILWAGIVNMAYRYKQLSGMGSDLATTAELLLDVVKAFLTTCESATQAEFLVLEAELSGC</sequence>
<dbReference type="EMBL" id="JAGPNK010000015">
    <property type="protein sequence ID" value="KAH7308489.1"/>
    <property type="molecule type" value="Genomic_DNA"/>
</dbReference>
<dbReference type="AlphaFoldDB" id="A0A8K0SG90"/>
<keyword evidence="2" id="KW-1185">Reference proteome</keyword>
<dbReference type="OrthoDB" id="3231000at2759"/>
<dbReference type="Proteomes" id="UP000813444">
    <property type="component" value="Unassembled WGS sequence"/>
</dbReference>
<accession>A0A8K0SG90</accession>